<dbReference type="Pfam" id="PF07635">
    <property type="entry name" value="PSCyt1"/>
    <property type="match status" value="1"/>
</dbReference>
<proteinExistence type="predicted"/>
<evidence type="ECO:0000259" key="6">
    <source>
        <dbReference type="Pfam" id="PF07635"/>
    </source>
</evidence>
<dbReference type="InterPro" id="IPR020472">
    <property type="entry name" value="WD40_PAC1"/>
</dbReference>
<reference evidence="7 8" key="1">
    <citation type="journal article" date="2020" name="Syst. Appl. Microbiol.">
        <title>Alienimonas chondri sp. nov., a novel planctomycete isolated from the biofilm of the red alga Chondrus crispus.</title>
        <authorList>
            <person name="Vitorino I."/>
            <person name="Albuquerque L."/>
            <person name="Wiegand S."/>
            <person name="Kallscheuer N."/>
            <person name="da Costa M.S."/>
            <person name="Lobo-da-Cunha A."/>
            <person name="Jogler C."/>
            <person name="Lage O.M."/>
        </authorList>
    </citation>
    <scope>NUCLEOTIDE SEQUENCE [LARGE SCALE GENOMIC DNA]</scope>
    <source>
        <strain evidence="7 8">LzC2</strain>
    </source>
</reference>
<feature type="repeat" description="WD" evidence="3">
    <location>
        <begin position="269"/>
        <end position="310"/>
    </location>
</feature>
<dbReference type="Proteomes" id="UP000609651">
    <property type="component" value="Unassembled WGS sequence"/>
</dbReference>
<dbReference type="Pfam" id="PF00400">
    <property type="entry name" value="WD40"/>
    <property type="match status" value="4"/>
</dbReference>
<keyword evidence="5" id="KW-0732">Signal</keyword>
<keyword evidence="1 3" id="KW-0853">WD repeat</keyword>
<dbReference type="InterPro" id="IPR036322">
    <property type="entry name" value="WD40_repeat_dom_sf"/>
</dbReference>
<dbReference type="PROSITE" id="PS00678">
    <property type="entry name" value="WD_REPEATS_1"/>
    <property type="match status" value="2"/>
</dbReference>
<name>A0ABX1V7K7_9PLAN</name>
<evidence type="ECO:0000313" key="7">
    <source>
        <dbReference type="EMBL" id="NNJ24190.1"/>
    </source>
</evidence>
<feature type="repeat" description="WD" evidence="3">
    <location>
        <begin position="359"/>
        <end position="396"/>
    </location>
</feature>
<evidence type="ECO:0000313" key="8">
    <source>
        <dbReference type="Proteomes" id="UP000609651"/>
    </source>
</evidence>
<keyword evidence="8" id="KW-1185">Reference proteome</keyword>
<accession>A0ABX1V7K7</accession>
<feature type="repeat" description="WD" evidence="3">
    <location>
        <begin position="227"/>
        <end position="259"/>
    </location>
</feature>
<protein>
    <recommendedName>
        <fullName evidence="6">Cytochrome C Planctomycete-type domain-containing protein</fullName>
    </recommendedName>
</protein>
<comment type="caution">
    <text evidence="7">The sequence shown here is derived from an EMBL/GenBank/DDBJ whole genome shotgun (WGS) entry which is preliminary data.</text>
</comment>
<dbReference type="PANTHER" id="PTHR19848:SF8">
    <property type="entry name" value="F-BOX AND WD REPEAT DOMAIN CONTAINING 7"/>
    <property type="match status" value="1"/>
</dbReference>
<feature type="repeat" description="WD" evidence="3">
    <location>
        <begin position="321"/>
        <end position="344"/>
    </location>
</feature>
<organism evidence="7 8">
    <name type="scientific">Alienimonas chondri</name>
    <dbReference type="NCBI Taxonomy" id="2681879"/>
    <lineage>
        <taxon>Bacteria</taxon>
        <taxon>Pseudomonadati</taxon>
        <taxon>Planctomycetota</taxon>
        <taxon>Planctomycetia</taxon>
        <taxon>Planctomycetales</taxon>
        <taxon>Planctomycetaceae</taxon>
        <taxon>Alienimonas</taxon>
    </lineage>
</organism>
<feature type="signal peptide" evidence="5">
    <location>
        <begin position="1"/>
        <end position="19"/>
    </location>
</feature>
<feature type="region of interest" description="Disordered" evidence="4">
    <location>
        <begin position="447"/>
        <end position="466"/>
    </location>
</feature>
<dbReference type="EMBL" id="WTPX01000004">
    <property type="protein sequence ID" value="NNJ24190.1"/>
    <property type="molecule type" value="Genomic_DNA"/>
</dbReference>
<evidence type="ECO:0000256" key="2">
    <source>
        <dbReference type="ARBA" id="ARBA00022737"/>
    </source>
</evidence>
<dbReference type="SMART" id="SM00320">
    <property type="entry name" value="WD40"/>
    <property type="match status" value="5"/>
</dbReference>
<gene>
    <name evidence="7" type="ORF">LzC2_02400</name>
</gene>
<evidence type="ECO:0000256" key="3">
    <source>
        <dbReference type="PROSITE-ProRule" id="PRU00221"/>
    </source>
</evidence>
<dbReference type="PROSITE" id="PS50082">
    <property type="entry name" value="WD_REPEATS_2"/>
    <property type="match status" value="4"/>
</dbReference>
<dbReference type="InterPro" id="IPR011429">
    <property type="entry name" value="Cyt_c_Planctomycete-type"/>
</dbReference>
<feature type="chain" id="PRO_5045814521" description="Cytochrome C Planctomycete-type domain-containing protein" evidence="5">
    <location>
        <begin position="20"/>
        <end position="978"/>
    </location>
</feature>
<keyword evidence="2" id="KW-0677">Repeat</keyword>
<dbReference type="PROSITE" id="PS50294">
    <property type="entry name" value="WD_REPEATS_REGION"/>
    <property type="match status" value="3"/>
</dbReference>
<dbReference type="PANTHER" id="PTHR19848">
    <property type="entry name" value="WD40 REPEAT PROTEIN"/>
    <property type="match status" value="1"/>
</dbReference>
<dbReference type="Gene3D" id="2.60.120.380">
    <property type="match status" value="1"/>
</dbReference>
<dbReference type="PRINTS" id="PR00320">
    <property type="entry name" value="GPROTEINBRPT"/>
</dbReference>
<evidence type="ECO:0000256" key="4">
    <source>
        <dbReference type="SAM" id="MobiDB-lite"/>
    </source>
</evidence>
<dbReference type="SUPFAM" id="SSF50978">
    <property type="entry name" value="WD40 repeat-like"/>
    <property type="match status" value="1"/>
</dbReference>
<dbReference type="InterPro" id="IPR001680">
    <property type="entry name" value="WD40_rpt"/>
</dbReference>
<evidence type="ECO:0000256" key="5">
    <source>
        <dbReference type="SAM" id="SignalP"/>
    </source>
</evidence>
<dbReference type="InterPro" id="IPR019775">
    <property type="entry name" value="WD40_repeat_CS"/>
</dbReference>
<dbReference type="Gene3D" id="2.130.10.10">
    <property type="entry name" value="YVTN repeat-like/Quinoprotein amine dehydrogenase"/>
    <property type="match status" value="2"/>
</dbReference>
<sequence length="978" mass="103147">MFAVRFAAFTLLLTPVAIAAEGEPGGPDYDREIRPLLTKYCSGCHNAGEQYGEFALHDHASLLKGGYEGAVIVPGDAAGSRIFGLLDGTQGELMPPEDEPRPSAEEVALLKRWVDAGALGGSDQPTLIVPEIAVTAETVREPVHALALSPDGATVAVGRYGRVELMEADTLKPSRTLTGVPGHVHALRWLDDERVLAAAGEPGLSGAVVVWDVGEWSETGDEPAYVLRGHADAILAAALSPDTETLATGGYDKLVRLWDPATGLEKGVLKGHNGPVFGAAFHPTLPLLATASDDRTIKLWDATTGALKDTLTEPAGAQLCVAFTPDGTHLLAAGADRTLRAWELTGEGRQGTTKVRLSQFVHRGPVLSLTFAPLDDAGRGGQLITSAEDSTVKLWNRPREMKNGFVQAAPAVTLPDWPAAVAVTGASDEVGALVGLLDGSVKRVRFAGGESGDAPPTGDGESGGAGERIAAVEDSPANEVEPNDAPATATPLAPSTVYGVIGEPGDADLYRFAAAPGSEWVLSCVRETEGSGPNATPTDPLLEILRPDGEPVMRVQLQATRASVINFRPIDSMRSNDTRLDFWDEMELNEYLYMSGEVVRFYRAPQGPDSGFVFYERPDNKHRINYFGTSATAHSLYEPVYTVAPHDPDADLPDNGLPIFEVNYVSDDDPEREWGSAARLRFVAPPAGSAQASSTGEYLVRVRDVRGEGGPDYGYKLTLREPQPGFTASVQRPGGGLTVPAGSGMKFEIRVDRHDGWNGPLTVAFDHLPEGFTVGGPVEIEAGHFDVSAVIRAAADAESPSEEQWKAVSVTATGTVDGEERVESLGDLGKLSVGPPPKFTVRLEPDAGSHLDADGNLVIRPGETITANLVMDRQPTANAEGGDAEGNGETFGGEQKFDLFGLPHGVIVNNIGLSGVLIRRGETERQIFLTAADWVPPSVRPVFARSKGEGGQCSGVVSLRVAGPGERVAVSGGGVAAE</sequence>
<dbReference type="InterPro" id="IPR015943">
    <property type="entry name" value="WD40/YVTN_repeat-like_dom_sf"/>
</dbReference>
<evidence type="ECO:0000256" key="1">
    <source>
        <dbReference type="ARBA" id="ARBA00022574"/>
    </source>
</evidence>
<dbReference type="RefSeq" id="WP_171182861.1">
    <property type="nucleotide sequence ID" value="NZ_WTPX01000004.1"/>
</dbReference>
<feature type="domain" description="Cytochrome C Planctomycete-type" evidence="6">
    <location>
        <begin position="41"/>
        <end position="98"/>
    </location>
</feature>
<dbReference type="CDD" id="cd00200">
    <property type="entry name" value="WD40"/>
    <property type="match status" value="1"/>
</dbReference>